<evidence type="ECO:0000313" key="1">
    <source>
        <dbReference type="EMBL" id="ARF09837.1"/>
    </source>
</evidence>
<accession>A0A1V0SDP5</accession>
<organism evidence="1">
    <name type="scientific">Indivirus ILV1</name>
    <dbReference type="NCBI Taxonomy" id="1977633"/>
    <lineage>
        <taxon>Viruses</taxon>
        <taxon>Varidnaviria</taxon>
        <taxon>Bamfordvirae</taxon>
        <taxon>Nucleocytoviricota</taxon>
        <taxon>Megaviricetes</taxon>
        <taxon>Imitervirales</taxon>
        <taxon>Mimiviridae</taxon>
        <taxon>Klosneuvirinae</taxon>
        <taxon>Indivirus</taxon>
    </lineage>
</organism>
<reference evidence="1" key="1">
    <citation type="journal article" date="2017" name="Science">
        <title>Giant viruses with an expanded complement of translation system components.</title>
        <authorList>
            <person name="Schulz F."/>
            <person name="Yutin N."/>
            <person name="Ivanova N.N."/>
            <person name="Ortega D.R."/>
            <person name="Lee T.K."/>
            <person name="Vierheilig J."/>
            <person name="Daims H."/>
            <person name="Horn M."/>
            <person name="Wagner M."/>
            <person name="Jensen G.J."/>
            <person name="Kyrpides N.C."/>
            <person name="Koonin E.V."/>
            <person name="Woyke T."/>
        </authorList>
    </citation>
    <scope>NUCLEOTIDE SEQUENCE</scope>
    <source>
        <strain evidence="1">ILV1</strain>
    </source>
</reference>
<gene>
    <name evidence="1" type="ORF">Indivirus_4_9</name>
</gene>
<sequence>MDNYKRITHNDQDYSIINIRYKDNQLPILLDWDDFVAIEKLKKKWKCNGNGFIYCQQDGNDYYLHELIMSLRNKDGNLKLQNKPIVHINRIGLDNRRENLIYDMINKDVTKNAKKKKRTIVLPKKCGIDPDTIPTYIWYMRPDSSHDERFMVNIGDVTWKTTSSSDLSLKYKLEEAKMFLRHLLRSRPDLHEEYSMNGDFNREGIELLNTYYDIIHSNGYSHIKKVIPDNNTFDLLRPDYDSLTDDERYTLYEARKYI</sequence>
<name>A0A1V0SDP5_9VIRU</name>
<dbReference type="EMBL" id="KY684088">
    <property type="protein sequence ID" value="ARF09837.1"/>
    <property type="molecule type" value="Genomic_DNA"/>
</dbReference>
<proteinExistence type="predicted"/>
<protein>
    <submittedName>
        <fullName evidence="1">Uncharacterized protein</fullName>
    </submittedName>
</protein>